<reference evidence="1 2" key="1">
    <citation type="submission" date="2018-04" db="EMBL/GenBank/DDBJ databases">
        <title>Genomic Encyclopedia of Archaeal and Bacterial Type Strains, Phase II (KMG-II): from individual species to whole genera.</title>
        <authorList>
            <person name="Goeker M."/>
        </authorList>
    </citation>
    <scope>NUCLEOTIDE SEQUENCE [LARGE SCALE GENOMIC DNA]</scope>
    <source>
        <strain evidence="1 2">DSM 21823</strain>
    </source>
</reference>
<accession>A0A2T6AT68</accession>
<evidence type="ECO:0000313" key="1">
    <source>
        <dbReference type="EMBL" id="PTX47010.1"/>
    </source>
</evidence>
<sequence length="80" mass="8714">MIERELNITLRAFPKDGGFFIEARSEYEGGMSAAISDLIAGDDATQVLRDNPAIVEQKLGAVARMALMPATDENDLPYPD</sequence>
<gene>
    <name evidence="1" type="ORF">C8N34_11430</name>
</gene>
<dbReference type="EMBL" id="QBKP01000014">
    <property type="protein sequence ID" value="PTX47010.1"/>
    <property type="molecule type" value="Genomic_DNA"/>
</dbReference>
<organism evidence="1 2">
    <name type="scientific">Gemmobacter caeni</name>
    <dbReference type="NCBI Taxonomy" id="589035"/>
    <lineage>
        <taxon>Bacteria</taxon>
        <taxon>Pseudomonadati</taxon>
        <taxon>Pseudomonadota</taxon>
        <taxon>Alphaproteobacteria</taxon>
        <taxon>Rhodobacterales</taxon>
        <taxon>Paracoccaceae</taxon>
        <taxon>Gemmobacter</taxon>
    </lineage>
</organism>
<protein>
    <submittedName>
        <fullName evidence="1">Uncharacterized protein</fullName>
    </submittedName>
</protein>
<keyword evidence="2" id="KW-1185">Reference proteome</keyword>
<dbReference type="Proteomes" id="UP000244224">
    <property type="component" value="Unassembled WGS sequence"/>
</dbReference>
<evidence type="ECO:0000313" key="2">
    <source>
        <dbReference type="Proteomes" id="UP000244224"/>
    </source>
</evidence>
<proteinExistence type="predicted"/>
<comment type="caution">
    <text evidence="1">The sequence shown here is derived from an EMBL/GenBank/DDBJ whole genome shotgun (WGS) entry which is preliminary data.</text>
</comment>
<dbReference type="RefSeq" id="WP_108130022.1">
    <property type="nucleotide sequence ID" value="NZ_QBKP01000014.1"/>
</dbReference>
<dbReference type="AlphaFoldDB" id="A0A2T6AT68"/>
<name>A0A2T6AT68_9RHOB</name>